<proteinExistence type="predicted"/>
<organism evidence="4 5">
    <name type="scientific">Colletotrichum asianum</name>
    <dbReference type="NCBI Taxonomy" id="702518"/>
    <lineage>
        <taxon>Eukaryota</taxon>
        <taxon>Fungi</taxon>
        <taxon>Dikarya</taxon>
        <taxon>Ascomycota</taxon>
        <taxon>Pezizomycotina</taxon>
        <taxon>Sordariomycetes</taxon>
        <taxon>Hypocreomycetidae</taxon>
        <taxon>Glomerellales</taxon>
        <taxon>Glomerellaceae</taxon>
        <taxon>Colletotrichum</taxon>
        <taxon>Colletotrichum gloeosporioides species complex</taxon>
    </lineage>
</organism>
<dbReference type="OrthoDB" id="1879366at2759"/>
<dbReference type="Gene3D" id="3.40.50.720">
    <property type="entry name" value="NAD(P)-binding Rossmann-like Domain"/>
    <property type="match status" value="1"/>
</dbReference>
<dbReference type="AlphaFoldDB" id="A0A8H3ZML1"/>
<dbReference type="EMBL" id="WOWK01000036">
    <property type="protein sequence ID" value="KAF0325494.1"/>
    <property type="molecule type" value="Genomic_DNA"/>
</dbReference>
<evidence type="ECO:0000313" key="5">
    <source>
        <dbReference type="Proteomes" id="UP000434172"/>
    </source>
</evidence>
<keyword evidence="2" id="KW-0862">Zinc</keyword>
<dbReference type="Gene3D" id="3.90.180.10">
    <property type="entry name" value="Medium-chain alcohol dehydrogenases, catalytic domain"/>
    <property type="match status" value="2"/>
</dbReference>
<evidence type="ECO:0000256" key="3">
    <source>
        <dbReference type="ARBA" id="ARBA00023002"/>
    </source>
</evidence>
<accession>A0A8H3ZML1</accession>
<dbReference type="SUPFAM" id="SSF50129">
    <property type="entry name" value="GroES-like"/>
    <property type="match status" value="1"/>
</dbReference>
<comment type="caution">
    <text evidence="4">The sequence shown here is derived from an EMBL/GenBank/DDBJ whole genome shotgun (WGS) entry which is preliminary data.</text>
</comment>
<dbReference type="InterPro" id="IPR036291">
    <property type="entry name" value="NAD(P)-bd_dom_sf"/>
</dbReference>
<keyword evidence="5" id="KW-1185">Reference proteome</keyword>
<evidence type="ECO:0000313" key="4">
    <source>
        <dbReference type="EMBL" id="KAF0325494.1"/>
    </source>
</evidence>
<dbReference type="Proteomes" id="UP000434172">
    <property type="component" value="Unassembled WGS sequence"/>
</dbReference>
<dbReference type="PANTHER" id="PTHR42683">
    <property type="entry name" value="ALDEHYDE REDUCTASE"/>
    <property type="match status" value="1"/>
</dbReference>
<dbReference type="GO" id="GO:0046872">
    <property type="term" value="F:metal ion binding"/>
    <property type="evidence" value="ECO:0007669"/>
    <property type="project" value="UniProtKB-KW"/>
</dbReference>
<protein>
    <submittedName>
        <fullName evidence="4">Nadp-dependent alcohol dehydrogenase</fullName>
    </submittedName>
</protein>
<reference evidence="4 5" key="1">
    <citation type="submission" date="2019-12" db="EMBL/GenBank/DDBJ databases">
        <title>A genome sequence resource for the geographically widespread anthracnose pathogen Colletotrichum asianum.</title>
        <authorList>
            <person name="Meng Y."/>
        </authorList>
    </citation>
    <scope>NUCLEOTIDE SEQUENCE [LARGE SCALE GENOMIC DNA]</scope>
    <source>
        <strain evidence="4 5">ICMP 18580</strain>
    </source>
</reference>
<dbReference type="InterPro" id="IPR047109">
    <property type="entry name" value="CAD-like"/>
</dbReference>
<dbReference type="InterPro" id="IPR011032">
    <property type="entry name" value="GroES-like_sf"/>
</dbReference>
<dbReference type="SUPFAM" id="SSF51735">
    <property type="entry name" value="NAD(P)-binding Rossmann-fold domains"/>
    <property type="match status" value="1"/>
</dbReference>
<sequence>MSAIKFEGWLGLGPDSAKGKMEWGSFEPKAWTENDIDIQISHCGICGSDLHTLRSGWGKTDYLSNSDMPLQQYLSLLKWGGSFVQVGSPDGGKLPEISAFTLIMNNIQVGGSNIGSVSQIQEMLEFAVRQNVKPWIQTRSMNDANQAIVDMEDGKARYRYVLVNERHFGVSVA</sequence>
<evidence type="ECO:0000256" key="2">
    <source>
        <dbReference type="ARBA" id="ARBA00022833"/>
    </source>
</evidence>
<keyword evidence="3" id="KW-0560">Oxidoreductase</keyword>
<dbReference type="GO" id="GO:0016616">
    <property type="term" value="F:oxidoreductase activity, acting on the CH-OH group of donors, NAD or NADP as acceptor"/>
    <property type="evidence" value="ECO:0007669"/>
    <property type="project" value="InterPro"/>
</dbReference>
<gene>
    <name evidence="4" type="ORF">GQ607_007245</name>
</gene>
<evidence type="ECO:0000256" key="1">
    <source>
        <dbReference type="ARBA" id="ARBA00022723"/>
    </source>
</evidence>
<name>A0A8H3ZML1_9PEZI</name>
<keyword evidence="1" id="KW-0479">Metal-binding</keyword>